<evidence type="ECO:0008006" key="3">
    <source>
        <dbReference type="Google" id="ProtNLM"/>
    </source>
</evidence>
<dbReference type="OrthoDB" id="36975at2"/>
<dbReference type="STRING" id="626937.HMPREF3293_00903"/>
<dbReference type="SUPFAM" id="SSF56281">
    <property type="entry name" value="Metallo-hydrolase/oxidoreductase"/>
    <property type="match status" value="1"/>
</dbReference>
<proteinExistence type="predicted"/>
<reference evidence="1 2" key="1">
    <citation type="submission" date="2016-02" db="EMBL/GenBank/DDBJ databases">
        <authorList>
            <person name="Wen L."/>
            <person name="He K."/>
            <person name="Yang H."/>
        </authorList>
    </citation>
    <scope>NUCLEOTIDE SEQUENCE [LARGE SCALE GENOMIC DNA]</scope>
    <source>
        <strain evidence="1 2">DSM 22607</strain>
    </source>
</reference>
<protein>
    <recommendedName>
        <fullName evidence="3">Metallo-beta-lactamase domain-containing protein</fullName>
    </recommendedName>
</protein>
<dbReference type="InterPro" id="IPR036866">
    <property type="entry name" value="RibonucZ/Hydroxyglut_hydro"/>
</dbReference>
<keyword evidence="2" id="KW-1185">Reference proteome</keyword>
<accession>A0A136Q671</accession>
<sequence length="279" mass="31387">MAAKNGRRKNKKSEKPSGRGGFLVIIIDREKTNGEWAMQTQITYLDNSGFAVKTKRHFLIFDCWAKHPANGKQGLAGGIIVPEELAGKYVTVFVSHAHGDHFNPMIFRWADKIQDIRYVLSDDIPSRAGALMAAPHRSYDLGDMTVETFRSTDEGVAFLTRVDGLSIYHAGDLNWWHWKGEDPWWNEDMARDYKKEIGLLADKQIDIAFIPVDPRLGDSMLLGIEYFMEHVGAKMVVPMHYGSAGAEAAHALRASRVLAPFRGRIVMPLTRGQSIVFEK</sequence>
<evidence type="ECO:0000313" key="2">
    <source>
        <dbReference type="Proteomes" id="UP000070366"/>
    </source>
</evidence>
<evidence type="ECO:0000313" key="1">
    <source>
        <dbReference type="EMBL" id="KXK66167.1"/>
    </source>
</evidence>
<dbReference type="KEGG" id="cmiu:B1H56_01520"/>
<dbReference type="EMBL" id="LSZW01000047">
    <property type="protein sequence ID" value="KXK66167.1"/>
    <property type="molecule type" value="Genomic_DNA"/>
</dbReference>
<organism evidence="1 2">
    <name type="scientific">Christensenella minuta</name>
    <dbReference type="NCBI Taxonomy" id="626937"/>
    <lineage>
        <taxon>Bacteria</taxon>
        <taxon>Bacillati</taxon>
        <taxon>Bacillota</taxon>
        <taxon>Clostridia</taxon>
        <taxon>Christensenellales</taxon>
        <taxon>Christensenellaceae</taxon>
        <taxon>Christensenella</taxon>
    </lineage>
</organism>
<name>A0A136Q671_9FIRM</name>
<gene>
    <name evidence="1" type="ORF">HMPREF3293_00903</name>
</gene>
<dbReference type="PATRIC" id="fig|626937.4.peg.891"/>
<dbReference type="Gene3D" id="3.60.15.10">
    <property type="entry name" value="Ribonuclease Z/Hydroxyacylglutathione hydrolase-like"/>
    <property type="match status" value="1"/>
</dbReference>
<dbReference type="PANTHER" id="PTHR42967:SF1">
    <property type="entry name" value="MBL FOLD METALLO-HYDROLASE"/>
    <property type="match status" value="1"/>
</dbReference>
<comment type="caution">
    <text evidence="1">The sequence shown here is derived from an EMBL/GenBank/DDBJ whole genome shotgun (WGS) entry which is preliminary data.</text>
</comment>
<dbReference type="AlphaFoldDB" id="A0A136Q671"/>
<dbReference type="PANTHER" id="PTHR42967">
    <property type="entry name" value="METAL DEPENDENT HYDROLASE"/>
    <property type="match status" value="1"/>
</dbReference>
<dbReference type="Proteomes" id="UP000070366">
    <property type="component" value="Unassembled WGS sequence"/>
</dbReference>